<evidence type="ECO:0000256" key="1">
    <source>
        <dbReference type="SAM" id="Phobius"/>
    </source>
</evidence>
<gene>
    <name evidence="2" type="ORF">SAMN05216406_11410</name>
    <name evidence="3" type="ORF">SAMN06297164_2373</name>
</gene>
<reference evidence="4" key="2">
    <citation type="submission" date="2016-10" db="EMBL/GenBank/DDBJ databases">
        <authorList>
            <person name="Varghese N."/>
            <person name="Submissions S."/>
        </authorList>
    </citation>
    <scope>NUCLEOTIDE SEQUENCE [LARGE SCALE GENOMIC DNA]</scope>
    <source>
        <strain evidence="4">Nm10</strain>
    </source>
</reference>
<keyword evidence="1" id="KW-0812">Transmembrane</keyword>
<organism evidence="3 5">
    <name type="scientific">Nitrosomonas ureae</name>
    <dbReference type="NCBI Taxonomy" id="44577"/>
    <lineage>
        <taxon>Bacteria</taxon>
        <taxon>Pseudomonadati</taxon>
        <taxon>Pseudomonadota</taxon>
        <taxon>Betaproteobacteria</taxon>
        <taxon>Nitrosomonadales</taxon>
        <taxon>Nitrosomonadaceae</taxon>
        <taxon>Nitrosomonas</taxon>
    </lineage>
</organism>
<keyword evidence="1" id="KW-0472">Membrane</keyword>
<dbReference type="AlphaFoldDB" id="A0A0S3AL91"/>
<dbReference type="KEGG" id="nur:ATY38_12290"/>
<dbReference type="Proteomes" id="UP000219335">
    <property type="component" value="Unassembled WGS sequence"/>
</dbReference>
<proteinExistence type="predicted"/>
<dbReference type="Proteomes" id="UP000182882">
    <property type="component" value="Unassembled WGS sequence"/>
</dbReference>
<name>A0A0S3AL91_9PROT</name>
<evidence type="ECO:0000313" key="2">
    <source>
        <dbReference type="EMBL" id="SDT96420.1"/>
    </source>
</evidence>
<sequence>MEGIKTLSAKFHSQFDDHKLFRRLLMLFICFMTYLVTVWAFEFANNNAEHVDGLQLAAIITAVHAPITALTGYLSKLYWEKSK</sequence>
<dbReference type="RefSeq" id="WP_062559565.1">
    <property type="nucleotide sequence ID" value="NZ_CP013341.1"/>
</dbReference>
<reference evidence="3 5" key="3">
    <citation type="submission" date="2017-09" db="EMBL/GenBank/DDBJ databases">
        <authorList>
            <person name="Ehlers B."/>
            <person name="Leendertz F.H."/>
        </authorList>
    </citation>
    <scope>NUCLEOTIDE SEQUENCE [LARGE SCALE GENOMIC DNA]</scope>
    <source>
        <strain evidence="3 5">Nm42</strain>
    </source>
</reference>
<keyword evidence="1" id="KW-1133">Transmembrane helix</keyword>
<evidence type="ECO:0000313" key="4">
    <source>
        <dbReference type="Proteomes" id="UP000182882"/>
    </source>
</evidence>
<accession>A0A0S3AL91</accession>
<evidence type="ECO:0000313" key="3">
    <source>
        <dbReference type="EMBL" id="SOD19388.1"/>
    </source>
</evidence>
<keyword evidence="4" id="KW-1185">Reference proteome</keyword>
<protein>
    <submittedName>
        <fullName evidence="3">Uncharacterized protein</fullName>
    </submittedName>
</protein>
<feature type="transmembrane region" description="Helical" evidence="1">
    <location>
        <begin position="20"/>
        <end position="41"/>
    </location>
</feature>
<dbReference type="EMBL" id="FNLN01000014">
    <property type="protein sequence ID" value="SDT96420.1"/>
    <property type="molecule type" value="Genomic_DNA"/>
</dbReference>
<evidence type="ECO:0000313" key="5">
    <source>
        <dbReference type="Proteomes" id="UP000219335"/>
    </source>
</evidence>
<reference evidence="2" key="1">
    <citation type="submission" date="2016-10" db="EMBL/GenBank/DDBJ databases">
        <authorList>
            <person name="de Groot N.N."/>
        </authorList>
    </citation>
    <scope>NUCLEOTIDE SEQUENCE [LARGE SCALE GENOMIC DNA]</scope>
    <source>
        <strain evidence="2">Nm10</strain>
    </source>
</reference>
<dbReference type="EMBL" id="OCMU01000001">
    <property type="protein sequence ID" value="SOD19388.1"/>
    <property type="molecule type" value="Genomic_DNA"/>
</dbReference>
<feature type="transmembrane region" description="Helical" evidence="1">
    <location>
        <begin position="53"/>
        <end position="74"/>
    </location>
</feature>